<name>A0A1Z1C501_CLAUC</name>
<sequence length="481" mass="51549">MYRLPDEPTTSSMSGPKSSGMEHEPVNLTASNADADADASTNNVDATQVNNPNTSEHSVLAGLMDTSMDVSTGTWPWLDTSSWDDTQLEIDWSSHDLSYADAVLASPNAFGNNGSAREGLDPPSPTHPPYPPSPCHPHAYPHGQPEGGSLEKHDGSNRSNMGKSIGGGGDGTTSMSLDKHMNWPSLIIAQLSQLSIRLSSLRYSSYTLANAAESSSSRLPSGRQIPLINAADFETVAAWLAHGHDSTNMNVHPQVHAPAQIQGPYPTPAPEAKSRGGHGILHDVFSASHRLLEILRHLQVKNTAEPSSTAPSTFTSSAPPSGQGSVYLRLTKGPWSSTPLSGSQQHSHNTMQIIRHLIMACEALLLEIYMAVLTALQHDAFHASTMNTTALGDVRLVLVVQLCSYLIERQQQAVDLCLAPQSPLSPLSGSGTFPPRLDHSGSQKPVPPGHVMDAADREVLSDLKNQVQQRLAHLRQTLQCT</sequence>
<feature type="compositionally biased region" description="Polar residues" evidence="1">
    <location>
        <begin position="8"/>
        <end position="17"/>
    </location>
</feature>
<reference evidence="2" key="1">
    <citation type="submission" date="2016-05" db="EMBL/GenBank/DDBJ databases">
        <title>Lichen genome sequencing reveals its rich biosynthetic potential.</title>
        <authorList>
            <person name="Bertrand R.L."/>
            <person name="Abdel-Hameed M."/>
            <person name="Sorensen J.L."/>
        </authorList>
    </citation>
    <scope>NUCLEOTIDE SEQUENCE</scope>
</reference>
<feature type="region of interest" description="Disordered" evidence="1">
    <location>
        <begin position="428"/>
        <end position="449"/>
    </location>
</feature>
<dbReference type="EMBL" id="MG777480">
    <property type="protein sequence ID" value="AUW30866.1"/>
    <property type="molecule type" value="Genomic_DNA"/>
</dbReference>
<evidence type="ECO:0000313" key="2">
    <source>
        <dbReference type="EMBL" id="ANM86680.1"/>
    </source>
</evidence>
<organism evidence="2">
    <name type="scientific">Cladonia uncialis subsp. uncialis</name>
    <dbReference type="NCBI Taxonomy" id="180999"/>
    <lineage>
        <taxon>Eukaryota</taxon>
        <taxon>Fungi</taxon>
        <taxon>Dikarya</taxon>
        <taxon>Ascomycota</taxon>
        <taxon>Pezizomycotina</taxon>
        <taxon>Lecanoromycetes</taxon>
        <taxon>OSLEUM clade</taxon>
        <taxon>Lecanoromycetidae</taxon>
        <taxon>Lecanorales</taxon>
        <taxon>Lecanorineae</taxon>
        <taxon>Cladoniaceae</taxon>
        <taxon>Cladonia</taxon>
    </lineage>
</organism>
<protein>
    <submittedName>
        <fullName evidence="3">Putative Zn(II)-C6 fungal DNA regulatory protein</fullName>
    </submittedName>
    <submittedName>
        <fullName evidence="2">Putative ZnII-C6 fungal DNA regulatory protein</fullName>
    </submittedName>
</protein>
<feature type="region of interest" description="Disordered" evidence="1">
    <location>
        <begin position="1"/>
        <end position="55"/>
    </location>
</feature>
<proteinExistence type="predicted"/>
<feature type="region of interest" description="Disordered" evidence="1">
    <location>
        <begin position="110"/>
        <end position="176"/>
    </location>
</feature>
<evidence type="ECO:0000256" key="1">
    <source>
        <dbReference type="SAM" id="MobiDB-lite"/>
    </source>
</evidence>
<dbReference type="EMBL" id="KX264290">
    <property type="protein sequence ID" value="ANM86680.1"/>
    <property type="molecule type" value="Genomic_DNA"/>
</dbReference>
<feature type="region of interest" description="Disordered" evidence="1">
    <location>
        <begin position="303"/>
        <end position="322"/>
    </location>
</feature>
<accession>A0A1Z1C501</accession>
<feature type="compositionally biased region" description="Low complexity" evidence="1">
    <location>
        <begin position="29"/>
        <end position="47"/>
    </location>
</feature>
<feature type="compositionally biased region" description="Pro residues" evidence="1">
    <location>
        <begin position="122"/>
        <end position="135"/>
    </location>
</feature>
<feature type="compositionally biased region" description="Low complexity" evidence="1">
    <location>
        <begin position="303"/>
        <end position="321"/>
    </location>
</feature>
<evidence type="ECO:0000313" key="3">
    <source>
        <dbReference type="EMBL" id="AUW30866.1"/>
    </source>
</evidence>
<reference evidence="3" key="2">
    <citation type="submission" date="2017-12" db="EMBL/GenBank/DDBJ databases">
        <title>Genome Sequencing Reveals a Rich Biosynthetic Potential.</title>
        <authorList>
            <person name="Bertrand R.L."/>
            <person name="Abdel-Hameed M.E."/>
            <person name="Sorensen J.L."/>
        </authorList>
    </citation>
    <scope>NUCLEOTIDE SEQUENCE</scope>
</reference>
<dbReference type="AlphaFoldDB" id="A0A1Z1C501"/>